<dbReference type="SUPFAM" id="SSF56112">
    <property type="entry name" value="Protein kinase-like (PK-like)"/>
    <property type="match status" value="1"/>
</dbReference>
<dbReference type="AlphaFoldDB" id="A0AA89BV87"/>
<dbReference type="Proteomes" id="UP001186944">
    <property type="component" value="Unassembled WGS sequence"/>
</dbReference>
<comment type="similarity">
    <text evidence="2">Belongs to the aminoglycoside phosphotransferase family.</text>
</comment>
<evidence type="ECO:0000259" key="10">
    <source>
        <dbReference type="Pfam" id="PF01636"/>
    </source>
</evidence>
<evidence type="ECO:0000256" key="6">
    <source>
        <dbReference type="ARBA" id="ARBA00036820"/>
    </source>
</evidence>
<sequence length="382" mass="43501">MENNSVLKPGHKIRPDLDHNKVTELARELYGLDVAEVKELNSYDDKNFWIRVVHSNTSNLEEVSSDGYVLKVLNSLDSKYTDAVEAQNEMILLVHDSGVPTPRPLKNKSNQYLSVVELQASGADFKSKYIVRVFEYYPGQILYGAPYTTKLMYDIGKMAGQIDNVCKDFRPSVYETYKRIWSLTEVPKLDQFLDYVTDPVKRKLAEDVIQTFKEQVVPVYNTLQRGVIHGDLNEQNILIRKCEGKEDFQLSAILDFGDSTTSYYVFEVGILLAYMMLEANITSAFETAAHALAGYLSVFDLHQGDLSVLRESVAGRLAQSLVMGNYSVAQDPDNSDYLLITADKTWTVLQLLWTTPKSDLYRQFENVLQQYNLSMKLDMLKT</sequence>
<dbReference type="InterPro" id="IPR011009">
    <property type="entry name" value="Kinase-like_dom_sf"/>
</dbReference>
<organism evidence="11 12">
    <name type="scientific">Pinctada imbricata</name>
    <name type="common">Atlantic pearl-oyster</name>
    <name type="synonym">Pinctada martensii</name>
    <dbReference type="NCBI Taxonomy" id="66713"/>
    <lineage>
        <taxon>Eukaryota</taxon>
        <taxon>Metazoa</taxon>
        <taxon>Spiralia</taxon>
        <taxon>Lophotrochozoa</taxon>
        <taxon>Mollusca</taxon>
        <taxon>Bivalvia</taxon>
        <taxon>Autobranchia</taxon>
        <taxon>Pteriomorphia</taxon>
        <taxon>Pterioida</taxon>
        <taxon>Pterioidea</taxon>
        <taxon>Pteriidae</taxon>
        <taxon>Pinctada</taxon>
    </lineage>
</organism>
<keyword evidence="5" id="KW-0418">Kinase</keyword>
<keyword evidence="4" id="KW-0808">Transferase</keyword>
<dbReference type="GO" id="GO:0005737">
    <property type="term" value="C:cytoplasm"/>
    <property type="evidence" value="ECO:0007669"/>
    <property type="project" value="UniProtKB-SubCell"/>
</dbReference>
<evidence type="ECO:0000256" key="2">
    <source>
        <dbReference type="ARBA" id="ARBA00006219"/>
    </source>
</evidence>
<evidence type="ECO:0000256" key="3">
    <source>
        <dbReference type="ARBA" id="ARBA00022490"/>
    </source>
</evidence>
<dbReference type="Pfam" id="PF01636">
    <property type="entry name" value="APH"/>
    <property type="match status" value="1"/>
</dbReference>
<dbReference type="GO" id="GO:0047992">
    <property type="term" value="F:hydroxylysine kinase activity"/>
    <property type="evidence" value="ECO:0007669"/>
    <property type="project" value="UniProtKB-EC"/>
</dbReference>
<evidence type="ECO:0000256" key="8">
    <source>
        <dbReference type="ARBA" id="ARBA00038873"/>
    </source>
</evidence>
<dbReference type="FunFam" id="3.90.1200.10:FF:000007">
    <property type="entry name" value="hydroxylysine kinase isoform X1"/>
    <property type="match status" value="1"/>
</dbReference>
<dbReference type="InterPro" id="IPR002575">
    <property type="entry name" value="Aminoglycoside_PTrfase"/>
</dbReference>
<comment type="caution">
    <text evidence="11">The sequence shown here is derived from an EMBL/GenBank/DDBJ whole genome shotgun (WGS) entry which is preliminary data.</text>
</comment>
<evidence type="ECO:0000313" key="12">
    <source>
        <dbReference type="Proteomes" id="UP001186944"/>
    </source>
</evidence>
<reference evidence="11" key="1">
    <citation type="submission" date="2019-08" db="EMBL/GenBank/DDBJ databases">
        <title>The improved chromosome-level genome for the pearl oyster Pinctada fucata martensii using PacBio sequencing and Hi-C.</title>
        <authorList>
            <person name="Zheng Z."/>
        </authorList>
    </citation>
    <scope>NUCLEOTIDE SEQUENCE</scope>
    <source>
        <strain evidence="11">ZZ-2019</strain>
        <tissue evidence="11">Adductor muscle</tissue>
    </source>
</reference>
<keyword evidence="12" id="KW-1185">Reference proteome</keyword>
<proteinExistence type="inferred from homology"/>
<comment type="function">
    <text evidence="7">Catalyzes the GTP-dependent phosphorylation of 5-hydroxy-L-lysine.</text>
</comment>
<evidence type="ECO:0000313" key="11">
    <source>
        <dbReference type="EMBL" id="KAK3095776.1"/>
    </source>
</evidence>
<dbReference type="InterPro" id="IPR050249">
    <property type="entry name" value="Pseudomonas-type_ThrB"/>
</dbReference>
<feature type="domain" description="Aminoglycoside phosphotransferase" evidence="10">
    <location>
        <begin position="66"/>
        <end position="282"/>
    </location>
</feature>
<evidence type="ECO:0000256" key="9">
    <source>
        <dbReference type="ARBA" id="ARBA00040505"/>
    </source>
</evidence>
<comment type="catalytic activity">
    <reaction evidence="6">
        <text>(5R)-5-hydroxy-L-lysine + GTP = (5R)-5-phosphooxy-L-lysine + GDP + H(+)</text>
        <dbReference type="Rhea" id="RHEA:19049"/>
        <dbReference type="ChEBI" id="CHEBI:15378"/>
        <dbReference type="ChEBI" id="CHEBI:37565"/>
        <dbReference type="ChEBI" id="CHEBI:57882"/>
        <dbReference type="ChEBI" id="CHEBI:58189"/>
        <dbReference type="ChEBI" id="CHEBI:58357"/>
        <dbReference type="EC" id="2.7.1.81"/>
    </reaction>
</comment>
<dbReference type="EMBL" id="VSWD01000008">
    <property type="protein sequence ID" value="KAK3095776.1"/>
    <property type="molecule type" value="Genomic_DNA"/>
</dbReference>
<comment type="subcellular location">
    <subcellularLocation>
        <location evidence="1">Cytoplasm</location>
    </subcellularLocation>
</comment>
<dbReference type="Gene3D" id="3.30.200.20">
    <property type="entry name" value="Phosphorylase Kinase, domain 1"/>
    <property type="match status" value="1"/>
</dbReference>
<accession>A0AA89BV87</accession>
<name>A0AA89BV87_PINIB</name>
<protein>
    <recommendedName>
        <fullName evidence="9">Hydroxylysine kinase</fullName>
        <ecNumber evidence="8">2.7.1.81</ecNumber>
    </recommendedName>
</protein>
<gene>
    <name evidence="11" type="ORF">FSP39_018921</name>
</gene>
<dbReference type="PANTHER" id="PTHR21064:SF1">
    <property type="entry name" value="HYDROXYLYSINE KINASE"/>
    <property type="match status" value="1"/>
</dbReference>
<evidence type="ECO:0000256" key="4">
    <source>
        <dbReference type="ARBA" id="ARBA00022679"/>
    </source>
</evidence>
<dbReference type="FunFam" id="3.30.200.20:FF:000549">
    <property type="entry name" value="hydroxylysine kinase"/>
    <property type="match status" value="1"/>
</dbReference>
<dbReference type="PANTHER" id="PTHR21064">
    <property type="entry name" value="AMINOGLYCOSIDE PHOSPHOTRANSFERASE DOMAIN-CONTAINING PROTEIN-RELATED"/>
    <property type="match status" value="1"/>
</dbReference>
<dbReference type="Gene3D" id="3.90.1200.10">
    <property type="match status" value="1"/>
</dbReference>
<evidence type="ECO:0000256" key="5">
    <source>
        <dbReference type="ARBA" id="ARBA00022777"/>
    </source>
</evidence>
<keyword evidence="3" id="KW-0963">Cytoplasm</keyword>
<evidence type="ECO:0000256" key="1">
    <source>
        <dbReference type="ARBA" id="ARBA00004496"/>
    </source>
</evidence>
<dbReference type="EC" id="2.7.1.81" evidence="8"/>
<evidence type="ECO:0000256" key="7">
    <source>
        <dbReference type="ARBA" id="ARBA00037368"/>
    </source>
</evidence>